<evidence type="ECO:0000256" key="6">
    <source>
        <dbReference type="SAM" id="SignalP"/>
    </source>
</evidence>
<feature type="chain" id="PRO_5043679752" description="UDP-glucose:glycoprotein glucosyltransferase" evidence="6">
    <location>
        <begin position="20"/>
        <end position="1429"/>
    </location>
</feature>
<dbReference type="RefSeq" id="XP_062877283.1">
    <property type="nucleotide sequence ID" value="XM_063021213.1"/>
</dbReference>
<feature type="domain" description="Glucosyltransferase 24 catalytic" evidence="10">
    <location>
        <begin position="1152"/>
        <end position="1409"/>
    </location>
</feature>
<dbReference type="InterPro" id="IPR040692">
    <property type="entry name" value="UGGT_TRXL_3"/>
</dbReference>
<dbReference type="Gene3D" id="3.90.550.10">
    <property type="entry name" value="Spore Coat Polysaccharide Biosynthesis Protein SpsA, Chain A"/>
    <property type="match status" value="1"/>
</dbReference>
<evidence type="ECO:0000259" key="10">
    <source>
        <dbReference type="Pfam" id="PF18404"/>
    </source>
</evidence>
<dbReference type="Proteomes" id="UP001338582">
    <property type="component" value="Chromosome 3"/>
</dbReference>
<comment type="subcellular location">
    <subcellularLocation>
        <location evidence="2">Endoplasmic reticulum lumen</location>
    </subcellularLocation>
</comment>
<keyword evidence="4" id="KW-0256">Endoplasmic reticulum</keyword>
<feature type="domain" description="UGGT thioredoxin-like" evidence="8">
    <location>
        <begin position="280"/>
        <end position="410"/>
    </location>
</feature>
<dbReference type="Pfam" id="PF18404">
    <property type="entry name" value="Glyco_transf_24"/>
    <property type="match status" value="1"/>
</dbReference>
<dbReference type="GO" id="GO:0018279">
    <property type="term" value="P:protein N-linked glycosylation via asparagine"/>
    <property type="evidence" value="ECO:0007669"/>
    <property type="project" value="TreeGrafter"/>
</dbReference>
<keyword evidence="12" id="KW-1185">Reference proteome</keyword>
<dbReference type="InterPro" id="IPR040694">
    <property type="entry name" value="UGGT_TRXL_2"/>
</dbReference>
<evidence type="ECO:0000259" key="9">
    <source>
        <dbReference type="Pfam" id="PF18402"/>
    </source>
</evidence>
<keyword evidence="3 6" id="KW-0732">Signal</keyword>
<dbReference type="GO" id="GO:0003980">
    <property type="term" value="F:UDP-glucose:glycoprotein glucosyltransferase activity"/>
    <property type="evidence" value="ECO:0007669"/>
    <property type="project" value="InterPro"/>
</dbReference>
<dbReference type="SUPFAM" id="SSF53448">
    <property type="entry name" value="Nucleotide-diphospho-sugar transferases"/>
    <property type="match status" value="1"/>
</dbReference>
<evidence type="ECO:0000259" key="7">
    <source>
        <dbReference type="Pfam" id="PF18400"/>
    </source>
</evidence>
<dbReference type="Pfam" id="PF18402">
    <property type="entry name" value="Thioredoxin_14"/>
    <property type="match status" value="1"/>
</dbReference>
<keyword evidence="5" id="KW-0325">Glycoprotein</keyword>
<evidence type="ECO:0000256" key="1">
    <source>
        <dbReference type="ARBA" id="ARBA00001913"/>
    </source>
</evidence>
<feature type="domain" description="UGGT thioredoxin-like" evidence="9">
    <location>
        <begin position="441"/>
        <end position="656"/>
    </location>
</feature>
<dbReference type="InterPro" id="IPR029044">
    <property type="entry name" value="Nucleotide-diphossugar_trans"/>
</dbReference>
<dbReference type="GO" id="GO:0036503">
    <property type="term" value="P:ERAD pathway"/>
    <property type="evidence" value="ECO:0007669"/>
    <property type="project" value="TreeGrafter"/>
</dbReference>
<evidence type="ECO:0008006" key="13">
    <source>
        <dbReference type="Google" id="ProtNLM"/>
    </source>
</evidence>
<dbReference type="EMBL" id="CP138896">
    <property type="protein sequence ID" value="WPK24900.1"/>
    <property type="molecule type" value="Genomic_DNA"/>
</dbReference>
<evidence type="ECO:0000256" key="4">
    <source>
        <dbReference type="ARBA" id="ARBA00022824"/>
    </source>
</evidence>
<evidence type="ECO:0000256" key="3">
    <source>
        <dbReference type="ARBA" id="ARBA00022729"/>
    </source>
</evidence>
<protein>
    <recommendedName>
        <fullName evidence="13">UDP-glucose:glycoprotein glucosyltransferase</fullName>
    </recommendedName>
</protein>
<dbReference type="GO" id="GO:0005788">
    <property type="term" value="C:endoplasmic reticulum lumen"/>
    <property type="evidence" value="ECO:0007669"/>
    <property type="project" value="UniProtKB-SubCell"/>
</dbReference>
<accession>A0AAX4HAX7</accession>
<sequence>MFVPTYLLALLCMGLQTYGSSVLIGLEANWTSPDFAVQLLEAASLYNDSLYYLAATILFQTTDNESEWDEEFDEGSVIYESLSEWPLTDHQCYVKLVSGLTDIDKGFIDLNLANDLASPRIEAHFNYFRNEVQPSLLLQVQRTCQKDSFGLAIADPTKVWVQYGSKIYCSEEDLYALQLSSHSETPREFDRVIGHNKEAPLLVLYGQPSSNRFAGMFNTLAQFANAGNLRFVWRYLPESETKIPLHGFGVKLNVKENAGAETKKLGKVSNFKSFLEKNKNAPIRELSNDEFLDVSIKATALTLKTSAGDQLSVIAKFINKLPIYALNLARSTLGFSTDDVKNSAARNENIGASSDLVGISINGATIHRLETDLPFIIKKLQAEVGLVKDMVSLGFSAIQAKFLFSKFALWSAIKEHDYRTGSKFNRFAVYKELYNPMDASSGGVVFFNDIEKDSTFDLFSSNTYEVYIEKANQIKQGQVPPLKQNVHDLIFVVNFSDRDQLRVFFAMSKIILDKGIPQQIGILPLSTTKKDEKIATLFYHLLEVGELEEAMALLYKFLNSSEENEGEYLDLVKLQEEDSEKYENYKTTLQKFDLSEPSVIINGVIHKLRSSNWQTKLTEQISSDVKYLKAQINSHLHENLQLKDVLHASSRGSRNSKVVPETPANLRYKKLSLNLLQNSYSLQTTNSKNRFGPTFWLIGDFDSERILSQFKAILKFAKTKANLPLQIRIFHTGLSNQFVEDTLGNFIGTSLENSHIDQILELIGDFRIQTILQPDEAKLKILRDNRIQLHHPALLLNSRYHKLDRVFLEEDLALLVEYEYNQRLEFLEQMATRHPDRFEGALEEIVGNDIDHLTWFDMATSVLSASIFLEDSKVRSDFGRFDFSSLNFDNLIDLTGYDVAKPADILIVIDPLDVLSQKLISVATALKDLPFVNMLVLLQPLSTVPKEVNTNCLYVSNFVGSKPVFDIEGTLVRSQHRNFHYDHHTTISVQLDTPQNWVVTKSSGSDTYDVENLTVDGSVVVKFELVKLVVETEVKDVSSARPLTGLALEAVQFDTHHEGITVQPGGYCQLSLEPGTWEYRIKTSNSKGTSFNLLSVSENPYEINDAALEHVPLLVFSLFEKSVHARIKMNSDSAKSATSKSKLPAKKPQSTLNVFCVANGHTQEEFLASLIISITQNSSQNVKIWLIETFLSKRILSQLPSLSEKFKFDYELISYQWPLWLRKQRETSRQLLGYKALFLDMLFPEDLEKLIVIDADLIVTSDLAELTKIDLNGATYGFVPICEDKPVSQKFWHDGYWKKVLADDLSYYSSSLFVVDLTKFRSVGAGNLIRRQYQKLSSDLQSLTILDENLFNNLQRVLPIYSLPREWSWNPIWCSGDDKIGARVLHFNIHDLNDLAAFKYAKSIAPAWKPSLGFSHSPSKSPKVVHDEF</sequence>
<comment type="cofactor">
    <cofactor evidence="1">
        <name>Ca(2+)</name>
        <dbReference type="ChEBI" id="CHEBI:29108"/>
    </cofactor>
</comment>
<dbReference type="Pfam" id="PF18400">
    <property type="entry name" value="Thioredoxin_12"/>
    <property type="match status" value="1"/>
</dbReference>
<evidence type="ECO:0000313" key="12">
    <source>
        <dbReference type="Proteomes" id="UP001338582"/>
    </source>
</evidence>
<gene>
    <name evidence="11" type="ORF">PUMCH_002199</name>
</gene>
<dbReference type="InterPro" id="IPR040497">
    <property type="entry name" value="Glyco_transf_24"/>
</dbReference>
<name>A0AAX4HAX7_9ASCO</name>
<dbReference type="KEGG" id="asau:88173264"/>
<feature type="domain" description="UGGT thioredoxin-like" evidence="7">
    <location>
        <begin position="33"/>
        <end position="241"/>
    </location>
</feature>
<dbReference type="InterPro" id="IPR040693">
    <property type="entry name" value="UGGT_TRXL_1"/>
</dbReference>
<evidence type="ECO:0000313" key="11">
    <source>
        <dbReference type="EMBL" id="WPK24900.1"/>
    </source>
</evidence>
<evidence type="ECO:0000259" key="8">
    <source>
        <dbReference type="Pfam" id="PF18401"/>
    </source>
</evidence>
<dbReference type="PANTHER" id="PTHR11226">
    <property type="entry name" value="UDP-GLUCOSE GLYCOPROTEIN:GLUCOSYLTRANSFERASE"/>
    <property type="match status" value="1"/>
</dbReference>
<dbReference type="Pfam" id="PF18401">
    <property type="entry name" value="Thioredoxin_13"/>
    <property type="match status" value="1"/>
</dbReference>
<dbReference type="GO" id="GO:0051082">
    <property type="term" value="F:unfolded protein binding"/>
    <property type="evidence" value="ECO:0007669"/>
    <property type="project" value="TreeGrafter"/>
</dbReference>
<dbReference type="GeneID" id="88173264"/>
<evidence type="ECO:0000256" key="2">
    <source>
        <dbReference type="ARBA" id="ARBA00004319"/>
    </source>
</evidence>
<evidence type="ECO:0000256" key="5">
    <source>
        <dbReference type="ARBA" id="ARBA00023180"/>
    </source>
</evidence>
<dbReference type="PANTHER" id="PTHR11226:SF0">
    <property type="entry name" value="UDP-GLUCOSE:GLYCOPROTEIN GLUCOSYLTRANSFERASE"/>
    <property type="match status" value="1"/>
</dbReference>
<dbReference type="InterPro" id="IPR009448">
    <property type="entry name" value="UDP-g_GGtrans"/>
</dbReference>
<proteinExistence type="predicted"/>
<organism evidence="11 12">
    <name type="scientific">Australozyma saopauloensis</name>
    <dbReference type="NCBI Taxonomy" id="291208"/>
    <lineage>
        <taxon>Eukaryota</taxon>
        <taxon>Fungi</taxon>
        <taxon>Dikarya</taxon>
        <taxon>Ascomycota</taxon>
        <taxon>Saccharomycotina</taxon>
        <taxon>Pichiomycetes</taxon>
        <taxon>Metschnikowiaceae</taxon>
        <taxon>Australozyma</taxon>
    </lineage>
</organism>
<feature type="signal peptide" evidence="6">
    <location>
        <begin position="1"/>
        <end position="19"/>
    </location>
</feature>
<reference evidence="11 12" key="1">
    <citation type="submission" date="2023-10" db="EMBL/GenBank/DDBJ databases">
        <title>Draft Genome Sequence of Candida saopaulonensis from a very Premature Infant with Sepsis.</title>
        <authorList>
            <person name="Ning Y."/>
            <person name="Dai R."/>
            <person name="Xiao M."/>
            <person name="Xu Y."/>
            <person name="Yan Q."/>
            <person name="Zhang L."/>
        </authorList>
    </citation>
    <scope>NUCLEOTIDE SEQUENCE [LARGE SCALE GENOMIC DNA]</scope>
    <source>
        <strain evidence="11 12">19XY460</strain>
    </source>
</reference>